<dbReference type="Gene3D" id="2.60.270.20">
    <property type="entry name" value="Cytolysin/lectin"/>
    <property type="match status" value="1"/>
</dbReference>
<evidence type="ECO:0000256" key="2">
    <source>
        <dbReference type="ARBA" id="ARBA00004532"/>
    </source>
</evidence>
<dbReference type="EMBL" id="NCKU01011628">
    <property type="protein sequence ID" value="RWS00381.1"/>
    <property type="molecule type" value="Genomic_DNA"/>
</dbReference>
<sequence>MNTLLSDNFMRLIFLSEKDRNFAATTSNSTPSIAEFAFNVIPGESLEGTTLNEIASKAKCNRYCAILIQNHHHEFELKAPSYYLVSGVNHSPPPPKVRSGYAEAFLFRKTYYAATGSVGVLSYEIHKLRRD</sequence>
<evidence type="ECO:0000313" key="6">
    <source>
        <dbReference type="EMBL" id="RWS00381.1"/>
    </source>
</evidence>
<proteinExistence type="predicted"/>
<gene>
    <name evidence="6" type="ORF">B4U79_18676</name>
</gene>
<reference evidence="6 7" key="1">
    <citation type="journal article" date="2018" name="Gigascience">
        <title>Genomes of trombidid mites reveal novel predicted allergens and laterally-transferred genes associated with secondary metabolism.</title>
        <authorList>
            <person name="Dong X."/>
            <person name="Chaisiri K."/>
            <person name="Xia D."/>
            <person name="Armstrong S.D."/>
            <person name="Fang Y."/>
            <person name="Donnelly M.J."/>
            <person name="Kadowaki T."/>
            <person name="McGarry J.W."/>
            <person name="Darby A.C."/>
            <person name="Makepeace B.L."/>
        </authorList>
    </citation>
    <scope>NUCLEOTIDE SEQUENCE [LARGE SCALE GENOMIC DNA]</scope>
    <source>
        <strain evidence="6">UoL-WK</strain>
    </source>
</reference>
<keyword evidence="3" id="KW-1052">Target cell membrane</keyword>
<dbReference type="OrthoDB" id="2304600at2759"/>
<keyword evidence="4" id="KW-1053">Target membrane</keyword>
<dbReference type="GO" id="GO:0044218">
    <property type="term" value="C:other organism cell membrane"/>
    <property type="evidence" value="ECO:0007669"/>
    <property type="project" value="UniProtKB-KW"/>
</dbReference>
<evidence type="ECO:0000256" key="5">
    <source>
        <dbReference type="ARBA" id="ARBA00023331"/>
    </source>
</evidence>
<protein>
    <submittedName>
        <fullName evidence="6">Hemolytic toxin Avt-1-like protein</fullName>
    </submittedName>
</protein>
<dbReference type="Proteomes" id="UP000285301">
    <property type="component" value="Unassembled WGS sequence"/>
</dbReference>
<dbReference type="STRING" id="1965070.A0A3S3NJ25"/>
<keyword evidence="4" id="KW-0472">Membrane</keyword>
<dbReference type="GO" id="GO:0042151">
    <property type="term" value="C:nematocyst"/>
    <property type="evidence" value="ECO:0007669"/>
    <property type="project" value="UniProtKB-SubCell"/>
</dbReference>
<comment type="caution">
    <text evidence="6">The sequence shown here is derived from an EMBL/GenBank/DDBJ whole genome shotgun (WGS) entry which is preliminary data.</text>
</comment>
<comment type="subcellular location">
    <subcellularLocation>
        <location evidence="2">Nematocyst</location>
    </subcellularLocation>
    <subcellularLocation>
        <location evidence="1">Target cell membrane</location>
    </subcellularLocation>
</comment>
<keyword evidence="7" id="KW-1185">Reference proteome</keyword>
<organism evidence="6 7">
    <name type="scientific">Dinothrombium tinctorium</name>
    <dbReference type="NCBI Taxonomy" id="1965070"/>
    <lineage>
        <taxon>Eukaryota</taxon>
        <taxon>Metazoa</taxon>
        <taxon>Ecdysozoa</taxon>
        <taxon>Arthropoda</taxon>
        <taxon>Chelicerata</taxon>
        <taxon>Arachnida</taxon>
        <taxon>Acari</taxon>
        <taxon>Acariformes</taxon>
        <taxon>Trombidiformes</taxon>
        <taxon>Prostigmata</taxon>
        <taxon>Anystina</taxon>
        <taxon>Parasitengona</taxon>
        <taxon>Trombidioidea</taxon>
        <taxon>Trombidiidae</taxon>
        <taxon>Dinothrombium</taxon>
    </lineage>
</organism>
<dbReference type="PANTHER" id="PTHR40388:SF1">
    <property type="entry name" value="BRYOPORIN"/>
    <property type="match status" value="1"/>
</dbReference>
<dbReference type="PANTHER" id="PTHR40388">
    <property type="entry name" value="BRYOPORIN"/>
    <property type="match status" value="1"/>
</dbReference>
<dbReference type="SUPFAM" id="SSF63724">
    <property type="entry name" value="Cytolysin/lectin"/>
    <property type="match status" value="1"/>
</dbReference>
<accession>A0A3S3NJ25</accession>
<name>A0A3S3NJ25_9ACAR</name>
<evidence type="ECO:0000256" key="4">
    <source>
        <dbReference type="ARBA" id="ARBA00023298"/>
    </source>
</evidence>
<keyword evidence="5" id="KW-0166">Nematocyst</keyword>
<dbReference type="AlphaFoldDB" id="A0A3S3NJ25"/>
<evidence type="ECO:0000313" key="7">
    <source>
        <dbReference type="Proteomes" id="UP000285301"/>
    </source>
</evidence>
<evidence type="ECO:0000256" key="1">
    <source>
        <dbReference type="ARBA" id="ARBA00004175"/>
    </source>
</evidence>
<dbReference type="InterPro" id="IPR015926">
    <property type="entry name" value="Cytolysin/lectin"/>
</dbReference>
<dbReference type="InterPro" id="IPR050677">
    <property type="entry name" value="Actinoporin_PFT"/>
</dbReference>
<evidence type="ECO:0000256" key="3">
    <source>
        <dbReference type="ARBA" id="ARBA00022537"/>
    </source>
</evidence>